<evidence type="ECO:0000313" key="2">
    <source>
        <dbReference type="EMBL" id="SER49469.1"/>
    </source>
</evidence>
<gene>
    <name evidence="2" type="ORF">SAMN05216548_12132</name>
</gene>
<dbReference type="STRING" id="1855383.SAMN05216548_12132"/>
<feature type="coiled-coil region" evidence="1">
    <location>
        <begin position="16"/>
        <end position="43"/>
    </location>
</feature>
<name>A0A1H9PNT1_9HYPH</name>
<keyword evidence="3" id="KW-1185">Reference proteome</keyword>
<accession>A0A1H9PNT1</accession>
<dbReference type="EMBL" id="FOFG01000021">
    <property type="protein sequence ID" value="SER49469.1"/>
    <property type="molecule type" value="Genomic_DNA"/>
</dbReference>
<organism evidence="2 3">
    <name type="scientific">Faunimonas pinastri</name>
    <dbReference type="NCBI Taxonomy" id="1855383"/>
    <lineage>
        <taxon>Bacteria</taxon>
        <taxon>Pseudomonadati</taxon>
        <taxon>Pseudomonadota</taxon>
        <taxon>Alphaproteobacteria</taxon>
        <taxon>Hyphomicrobiales</taxon>
        <taxon>Afifellaceae</taxon>
        <taxon>Faunimonas</taxon>
    </lineage>
</organism>
<feature type="coiled-coil region" evidence="1">
    <location>
        <begin position="68"/>
        <end position="116"/>
    </location>
</feature>
<keyword evidence="1" id="KW-0175">Coiled coil</keyword>
<protein>
    <submittedName>
        <fullName evidence="2">Uncharacterized protein</fullName>
    </submittedName>
</protein>
<proteinExistence type="predicted"/>
<dbReference type="SUPFAM" id="SSF57997">
    <property type="entry name" value="Tropomyosin"/>
    <property type="match status" value="1"/>
</dbReference>
<evidence type="ECO:0000313" key="3">
    <source>
        <dbReference type="Proteomes" id="UP000199647"/>
    </source>
</evidence>
<dbReference type="AlphaFoldDB" id="A0A1H9PNT1"/>
<dbReference type="Gene3D" id="1.20.5.340">
    <property type="match status" value="1"/>
</dbReference>
<dbReference type="Proteomes" id="UP000199647">
    <property type="component" value="Unassembled WGS sequence"/>
</dbReference>
<sequence>MAVGSEISPGNGVDETRRLRIEMDDLRLELEKAREGNASLQQRVFALSHELERLHDTTQALVELRPKLDEGQSRLRETEGRLAEAQNELDGWPARMAERDHEIKDLRNRLQEVESSASWRRTKPFRKLRKSLRKHVGI</sequence>
<reference evidence="2 3" key="1">
    <citation type="submission" date="2016-10" db="EMBL/GenBank/DDBJ databases">
        <authorList>
            <person name="de Groot N.N."/>
        </authorList>
    </citation>
    <scope>NUCLEOTIDE SEQUENCE [LARGE SCALE GENOMIC DNA]</scope>
    <source>
        <strain evidence="2 3">A52C2</strain>
    </source>
</reference>
<evidence type="ECO:0000256" key="1">
    <source>
        <dbReference type="SAM" id="Coils"/>
    </source>
</evidence>